<dbReference type="OrthoDB" id="2623652at2"/>
<evidence type="ECO:0000313" key="3">
    <source>
        <dbReference type="Proteomes" id="UP000191135"/>
    </source>
</evidence>
<dbReference type="InterPro" id="IPR013879">
    <property type="entry name" value="DUF1761"/>
</dbReference>
<keyword evidence="2" id="KW-0614">Plasmid</keyword>
<gene>
    <name evidence="2" type="ORF">Mame_05123</name>
</gene>
<feature type="transmembrane region" description="Helical" evidence="1">
    <location>
        <begin position="85"/>
        <end position="106"/>
    </location>
</feature>
<dbReference type="eggNOG" id="ENOG5032U2F">
    <property type="taxonomic scope" value="Bacteria"/>
</dbReference>
<dbReference type="EMBL" id="CP020333">
    <property type="protein sequence ID" value="AQZ54415.1"/>
    <property type="molecule type" value="Genomic_DNA"/>
</dbReference>
<name>A0A1U9Z9Q1_9HYPH</name>
<geneLocation type="plasmid" evidence="3">
    <name>pmm170</name>
</geneLocation>
<dbReference type="AlphaFoldDB" id="A0A1U9Z9Q1"/>
<proteinExistence type="predicted"/>
<protein>
    <recommendedName>
        <fullName evidence="4">DUF1761 domain-containing protein</fullName>
    </recommendedName>
</protein>
<reference evidence="2 3" key="1">
    <citation type="submission" date="2017-03" db="EMBL/GenBank/DDBJ databases">
        <title>Foreign affairs: Plasmid Transfer between Roseobacters and Rhizobia.</title>
        <authorList>
            <person name="Bartling P."/>
            <person name="Bunk B."/>
            <person name="Overmann J."/>
            <person name="Brinkmann H."/>
            <person name="Petersen J."/>
        </authorList>
    </citation>
    <scope>NUCLEOTIDE SEQUENCE [LARGE SCALE GENOMIC DNA]</scope>
    <source>
        <strain evidence="2 3">MACL11</strain>
        <plasmid evidence="3">Plasmid pmm170</plasmid>
    </source>
</reference>
<evidence type="ECO:0008006" key="4">
    <source>
        <dbReference type="Google" id="ProtNLM"/>
    </source>
</evidence>
<dbReference type="Proteomes" id="UP000191135">
    <property type="component" value="Plasmid pMM170"/>
</dbReference>
<accession>A0A1U9Z9Q1</accession>
<dbReference type="Pfam" id="PF08570">
    <property type="entry name" value="DUF1761"/>
    <property type="match status" value="1"/>
</dbReference>
<organism evidence="2 3">
    <name type="scientific">Martelella mediterranea DSM 17316</name>
    <dbReference type="NCBI Taxonomy" id="1122214"/>
    <lineage>
        <taxon>Bacteria</taxon>
        <taxon>Pseudomonadati</taxon>
        <taxon>Pseudomonadota</taxon>
        <taxon>Alphaproteobacteria</taxon>
        <taxon>Hyphomicrobiales</taxon>
        <taxon>Aurantimonadaceae</taxon>
        <taxon>Martelella</taxon>
    </lineage>
</organism>
<feature type="transmembrane region" description="Helical" evidence="1">
    <location>
        <begin position="12"/>
        <end position="33"/>
    </location>
</feature>
<sequence length="139" mass="14897">MIFSAFAQISLWGILAAAAFGFVFGGLYFGGLVPRYYAIALGREALPAARPDALTILGPFLCNVVMIVTTAAIMRMIAIASLTDALSLGLVIGVGYLLAMCMTIAINPNFPRPFFYTMVNAPYFLISSLMTAALLFLLQ</sequence>
<keyword evidence="1" id="KW-0812">Transmembrane</keyword>
<feature type="transmembrane region" description="Helical" evidence="1">
    <location>
        <begin position="53"/>
        <end position="73"/>
    </location>
</feature>
<keyword evidence="3" id="KW-1185">Reference proteome</keyword>
<dbReference type="KEGG" id="mmed:Mame_05123"/>
<dbReference type="RefSeq" id="WP_018067749.1">
    <property type="nucleotide sequence ID" value="NZ_AQWH01000054.1"/>
</dbReference>
<feature type="transmembrane region" description="Helical" evidence="1">
    <location>
        <begin position="118"/>
        <end position="138"/>
    </location>
</feature>
<keyword evidence="1" id="KW-0472">Membrane</keyword>
<evidence type="ECO:0000313" key="2">
    <source>
        <dbReference type="EMBL" id="AQZ54415.1"/>
    </source>
</evidence>
<keyword evidence="1" id="KW-1133">Transmembrane helix</keyword>
<evidence type="ECO:0000256" key="1">
    <source>
        <dbReference type="SAM" id="Phobius"/>
    </source>
</evidence>